<sequence length="123" mass="13499">MGSVTKVCAETEDTTEQEYITADGCYTYKILDAEKKTAALTKVDKTKLSVTEVDSQNILTIPSKVDDEYTVTELGDNLFCMVYEVGPVDSQTEDADSNQTGETDSDQTDDTDGDQTEDKKITT</sequence>
<organism evidence="2 3">
    <name type="scientific">Coprococcus ammoniilyticus</name>
    <dbReference type="NCBI Taxonomy" id="2981785"/>
    <lineage>
        <taxon>Bacteria</taxon>
        <taxon>Bacillati</taxon>
        <taxon>Bacillota</taxon>
        <taxon>Clostridia</taxon>
        <taxon>Lachnospirales</taxon>
        <taxon>Lachnospiraceae</taxon>
        <taxon>Coprococcus</taxon>
    </lineage>
</organism>
<feature type="region of interest" description="Disordered" evidence="1">
    <location>
        <begin position="89"/>
        <end position="123"/>
    </location>
</feature>
<feature type="compositionally biased region" description="Acidic residues" evidence="1">
    <location>
        <begin position="103"/>
        <end position="115"/>
    </location>
</feature>
<accession>A0ABV1EHN6</accession>
<gene>
    <name evidence="2" type="ORF">AAAT04_08605</name>
</gene>
<protein>
    <submittedName>
        <fullName evidence="2">Uncharacterized protein</fullName>
    </submittedName>
</protein>
<dbReference type="Proteomes" id="UP001482186">
    <property type="component" value="Unassembled WGS sequence"/>
</dbReference>
<evidence type="ECO:0000313" key="2">
    <source>
        <dbReference type="EMBL" id="MEQ2454102.1"/>
    </source>
</evidence>
<evidence type="ECO:0000313" key="3">
    <source>
        <dbReference type="Proteomes" id="UP001482186"/>
    </source>
</evidence>
<proteinExistence type="predicted"/>
<dbReference type="RefSeq" id="WP_021944716.1">
    <property type="nucleotide sequence ID" value="NZ_JBBNFM010000005.1"/>
</dbReference>
<reference evidence="2 3" key="1">
    <citation type="submission" date="2024-04" db="EMBL/GenBank/DDBJ databases">
        <title>Human intestinal bacterial collection.</title>
        <authorList>
            <person name="Pauvert C."/>
            <person name="Hitch T.C.A."/>
            <person name="Clavel T."/>
        </authorList>
    </citation>
    <scope>NUCLEOTIDE SEQUENCE [LARGE SCALE GENOMIC DNA]</scope>
    <source>
        <strain evidence="2 3">CLA-AA-H141</strain>
    </source>
</reference>
<name>A0ABV1EHN6_9FIRM</name>
<evidence type="ECO:0000256" key="1">
    <source>
        <dbReference type="SAM" id="MobiDB-lite"/>
    </source>
</evidence>
<comment type="caution">
    <text evidence="2">The sequence shown here is derived from an EMBL/GenBank/DDBJ whole genome shotgun (WGS) entry which is preliminary data.</text>
</comment>
<keyword evidence="3" id="KW-1185">Reference proteome</keyword>
<dbReference type="EMBL" id="JBBNFM010000005">
    <property type="protein sequence ID" value="MEQ2454102.1"/>
    <property type="molecule type" value="Genomic_DNA"/>
</dbReference>